<name>Q6EEG8_LEIXC</name>
<keyword evidence="1" id="KW-0614">Plasmid</keyword>
<dbReference type="EMBL" id="AY380839">
    <property type="protein sequence ID" value="AAR27479.1"/>
    <property type="molecule type" value="Genomic_DNA"/>
</dbReference>
<reference evidence="1" key="1">
    <citation type="submission" date="2003-09" db="EMBL/GenBank/DDBJ databases">
        <authorList>
            <person name="Li T."/>
            <person name="Yin P."/>
            <person name="Zhou Y."/>
            <person name="Zhang Y."/>
        </authorList>
    </citation>
    <scope>NUCLEOTIDE SEQUENCE</scope>
    <source>
        <plasmid evidence="1">pCXC100</plasmid>
    </source>
</reference>
<proteinExistence type="predicted"/>
<reference evidence="1" key="2">
    <citation type="journal article" date="2004" name="FEMS Microbiol. Lett.">
        <title>Characterization of the replicon of a 51-kb native plasmid from the gram-positive bacterium Leifsonia xyli subsp. cynodontis.</title>
        <authorList>
            <person name="Li T.-Y."/>
            <person name="Yin P."/>
            <person name="Zhou Y."/>
            <person name="Zhang Y."/>
            <person name="Zhang Y.-Y."/>
            <person name="Chen T.-A."/>
        </authorList>
    </citation>
    <scope>NUCLEOTIDE SEQUENCE</scope>
    <source>
        <plasmid evidence="1">pCXC100</plasmid>
    </source>
</reference>
<evidence type="ECO:0000313" key="1">
    <source>
        <dbReference type="EMBL" id="AAR27479.1"/>
    </source>
</evidence>
<dbReference type="AlphaFoldDB" id="Q6EEG8"/>
<organism evidence="1">
    <name type="scientific">Leifsonia xyli subsp. cynodontis</name>
    <name type="common">Clavibacter xyli cynodontis</name>
    <dbReference type="NCBI Taxonomy" id="31966"/>
    <lineage>
        <taxon>Bacteria</taxon>
        <taxon>Bacillati</taxon>
        <taxon>Actinomycetota</taxon>
        <taxon>Actinomycetes</taxon>
        <taxon>Micrococcales</taxon>
        <taxon>Microbacteriaceae</taxon>
        <taxon>Leifsonia</taxon>
    </lineage>
</organism>
<accession>Q6EEG8</accession>
<protein>
    <submittedName>
        <fullName evidence="1">Uncharacterized protein</fullName>
    </submittedName>
</protein>
<geneLocation type="plasmid" evidence="1">
    <name>pCXC100</name>
</geneLocation>
<sequence length="180" mass="19655">MLLVAGRFVRVTRSRHTQCRRCYYQGVIMVASDLKHLGLSRQPAVCLKGCPGLSGCMPKAHFPDFRSSCADEMRSGRPTRHARRLALTGHLTRNTRPMTTGNSAGIKRNRRPKGVKVVESKVWLEEATDRRLREAGLASGSLSLSLYLERLVSQLEAENGGLPVLSPTLGGVEVTATTAA</sequence>